<organism evidence="2 3">
    <name type="scientific">Rhizobium puerariae</name>
    <dbReference type="NCBI Taxonomy" id="1585791"/>
    <lineage>
        <taxon>Bacteria</taxon>
        <taxon>Pseudomonadati</taxon>
        <taxon>Pseudomonadota</taxon>
        <taxon>Alphaproteobacteria</taxon>
        <taxon>Hyphomicrobiales</taxon>
        <taxon>Rhizobiaceae</taxon>
        <taxon>Rhizobium/Agrobacterium group</taxon>
        <taxon>Rhizobium</taxon>
    </lineage>
</organism>
<gene>
    <name evidence="2" type="ORF">ACFFP0_30615</name>
</gene>
<evidence type="ECO:0000313" key="2">
    <source>
        <dbReference type="EMBL" id="MFB9953212.1"/>
    </source>
</evidence>
<keyword evidence="3" id="KW-1185">Reference proteome</keyword>
<dbReference type="Pfam" id="PF05045">
    <property type="entry name" value="RgpF"/>
    <property type="match status" value="1"/>
</dbReference>
<protein>
    <submittedName>
        <fullName evidence="2">Rhamnan synthesis F family protein</fullName>
    </submittedName>
</protein>
<proteinExistence type="predicted"/>
<feature type="compositionally biased region" description="Basic and acidic residues" evidence="1">
    <location>
        <begin position="991"/>
        <end position="1001"/>
    </location>
</feature>
<sequence length="1012" mass="115896">MNRLGIAFFYDEKGIVDGYMVHLLSKMKEHCSKILLVSNGEIDAESRKQVEQAGCEIFVRENTGFDVGAYKAAIEKIGYREIAKYDELILFNHTFYGPIYPLSEMFDKMDGREVSFWGITSHKEMVPNPFTGEGRLPRHINSHFIAVRKSLLQSNEFVSYWQDMPVITNYFESILRHESKFTEHFSKLGFPFAVYCDDLDYDSHYPSFINIDQTIEDRCPILKRRPFFHPYTFHEEYGIDLPRALRIIKEKTGYDVALIWKNIVRSADLRTLNTNAALMSILPDVRIANTERVYGNIAVCAHIYYTDMTSDLLALAENISGNFDFIATTDSEAKADEIRTVLADCPKIRNVIVRVLEKNRGRDMSALFIACRDLFLDDRYDLVCRMHSKKSPQVDSSRSLLFKRHMEENLLNSRGYVENVLDMFAEQPWVGLAIPPIVHISYPTLGNSWFANRPRAEKIAKMLSISVKFDDDTPVAAYGTMFWFRPKALRKLFAHNWSWEDFNAEPHHVDGGLAHVLERLIAYAAQDAGYTTQHIMSAAQAERNYVSLEYKLQKLSSILGGDFNWQYSLLRRLHASGSLLDHTAESNRANGDGWKSEWWHDHATGAIAVGDANANHIISAQTVQSGGAIPRTTKINWRGLGKARKNSSRLLGSLEHDGKIIADFLKEASGGHDIVGGSEGLLRQAWIYLLSDMNNRRELLFLFDSEYYLASNPDVANSGINPLMHFITEGAGERRNPHPLFNVEFYLNNYPDVERAGINPLLHFIRFGGMELRETHPLFDAKYYSVLYPEVMAAGLSPLHHYVRYGGKERRNPHPLFDTQYYMQQRRSKGVETIGNPLIDYVTLGANSGADPHPLFDERYYRQMHSNAIREENALVDFIMRGASALQTPHPLFDPKFYIEQQVEGCHEIANPLVHYLQNRDMQRHQPHPRFDAAFYLQRYKEVAAANVDPLIHYVRWGVSEIRDPNPDYDASTRQTEWQASGNAFVELIRKETETNRKDAPAHQTEAVGKLS</sequence>
<accession>A0ABV6ATS0</accession>
<evidence type="ECO:0000313" key="3">
    <source>
        <dbReference type="Proteomes" id="UP001589692"/>
    </source>
</evidence>
<dbReference type="EMBL" id="JBHMAA010000053">
    <property type="protein sequence ID" value="MFB9953212.1"/>
    <property type="molecule type" value="Genomic_DNA"/>
</dbReference>
<evidence type="ECO:0000256" key="1">
    <source>
        <dbReference type="SAM" id="MobiDB-lite"/>
    </source>
</evidence>
<dbReference type="Proteomes" id="UP001589692">
    <property type="component" value="Unassembled WGS sequence"/>
</dbReference>
<reference evidence="2 3" key="1">
    <citation type="submission" date="2024-09" db="EMBL/GenBank/DDBJ databases">
        <authorList>
            <person name="Sun Q."/>
            <person name="Mori K."/>
        </authorList>
    </citation>
    <scope>NUCLEOTIDE SEQUENCE [LARGE SCALE GENOMIC DNA]</scope>
    <source>
        <strain evidence="2 3">TBRC 4938</strain>
    </source>
</reference>
<dbReference type="RefSeq" id="WP_377266018.1">
    <property type="nucleotide sequence ID" value="NZ_JBHMAA010000053.1"/>
</dbReference>
<dbReference type="InterPro" id="IPR007739">
    <property type="entry name" value="RgpF"/>
</dbReference>
<comment type="caution">
    <text evidence="2">The sequence shown here is derived from an EMBL/GenBank/DDBJ whole genome shotgun (WGS) entry which is preliminary data.</text>
</comment>
<feature type="region of interest" description="Disordered" evidence="1">
    <location>
        <begin position="991"/>
        <end position="1012"/>
    </location>
</feature>
<name>A0ABV6ATS0_9HYPH</name>